<evidence type="ECO:0000256" key="1">
    <source>
        <dbReference type="ARBA" id="ARBA00022741"/>
    </source>
</evidence>
<keyword evidence="1" id="KW-0547">Nucleotide-binding</keyword>
<comment type="similarity">
    <text evidence="6">Belongs to the SIMIBI class G3E GTPase family. ZNG1 subfamily.</text>
</comment>
<dbReference type="InterPro" id="IPR027417">
    <property type="entry name" value="P-loop_NTPase"/>
</dbReference>
<dbReference type="Pfam" id="PF07683">
    <property type="entry name" value="CobW_C"/>
    <property type="match status" value="1"/>
</dbReference>
<dbReference type="Proteomes" id="UP001055712">
    <property type="component" value="Unassembled WGS sequence"/>
</dbReference>
<reference evidence="10" key="1">
    <citation type="journal article" date="2019" name="Plant J.">
        <title>Chlorella vulgaris genome assembly and annotation reveals the molecular basis for metabolic acclimation to high light conditions.</title>
        <authorList>
            <person name="Cecchin M."/>
            <person name="Marcolungo L."/>
            <person name="Rossato M."/>
            <person name="Girolomoni L."/>
            <person name="Cosentino E."/>
            <person name="Cuine S."/>
            <person name="Li-Beisson Y."/>
            <person name="Delledonne M."/>
            <person name="Ballottari M."/>
        </authorList>
    </citation>
    <scope>NUCLEOTIDE SEQUENCE</scope>
    <source>
        <strain evidence="10">211/11P</strain>
    </source>
</reference>
<keyword evidence="11" id="KW-1185">Reference proteome</keyword>
<keyword evidence="5" id="KW-0143">Chaperone</keyword>
<sequence>MSNSSSDDEEVPLAVPLGAQDAQFAAQATAQAGSKQETVPAAADEAVQAPAAVVPITLITGYLGAGKTTLVNHVLTAKHGYRCAVLLNEIADSADIERALVKEPEGQDAAPLADWTELENGCICCSAKNDMVKALESLMQQRARFDYVLIETTGLANPGPVAAALWTDEQLESSVCLDCVVTVVDARNVERQLADLRPDGAVNEAQQQVAFADVVLLNKVDLASEEQLQRIEAAVHDMNAEAAVLRCQRCEIDLGRILNTGIYSAGMAAGQEASAHAGTGAAAAGAAAAAEPTAAGAAAAPDVGDAGGEQQPQCGDPQCSEAGPHHHEHHGFNGPGPHRSIDCSSSQHDSRVGTVTIRLPGRALLLPRLRHWLDMLLWDQGGEADGGAAAQGPSTILAANRADTGAAAAATAGVPEIFRIKGLLHVSGSSRKHVLQGVHEIYDVVEGPEWAAAEQRGSKLVFIGRRLPREALQKGLEACLEPL</sequence>
<comment type="catalytic activity">
    <reaction evidence="7">
        <text>GTP + H2O = GDP + phosphate + H(+)</text>
        <dbReference type="Rhea" id="RHEA:19669"/>
        <dbReference type="ChEBI" id="CHEBI:15377"/>
        <dbReference type="ChEBI" id="CHEBI:15378"/>
        <dbReference type="ChEBI" id="CHEBI:37565"/>
        <dbReference type="ChEBI" id="CHEBI:43474"/>
        <dbReference type="ChEBI" id="CHEBI:58189"/>
    </reaction>
    <physiologicalReaction direction="left-to-right" evidence="7">
        <dbReference type="Rhea" id="RHEA:19670"/>
    </physiologicalReaction>
</comment>
<dbReference type="AlphaFoldDB" id="A0A9D4Z1N1"/>
<keyword evidence="2" id="KW-0378">Hydrolase</keyword>
<evidence type="ECO:0000313" key="10">
    <source>
        <dbReference type="EMBL" id="KAI3436787.1"/>
    </source>
</evidence>
<dbReference type="SUPFAM" id="SSF52540">
    <property type="entry name" value="P-loop containing nucleoside triphosphate hydrolases"/>
    <property type="match status" value="1"/>
</dbReference>
<protein>
    <recommendedName>
        <fullName evidence="9">CobW C-terminal domain-containing protein</fullName>
    </recommendedName>
</protein>
<dbReference type="Gene3D" id="3.30.1220.10">
    <property type="entry name" value="CobW-like, C-terminal domain"/>
    <property type="match status" value="1"/>
</dbReference>
<dbReference type="GO" id="GO:0016787">
    <property type="term" value="F:hydrolase activity"/>
    <property type="evidence" value="ECO:0007669"/>
    <property type="project" value="UniProtKB-KW"/>
</dbReference>
<feature type="domain" description="CobW C-terminal" evidence="9">
    <location>
        <begin position="352"/>
        <end position="480"/>
    </location>
</feature>
<dbReference type="PANTHER" id="PTHR13748">
    <property type="entry name" value="COBW-RELATED"/>
    <property type="match status" value="1"/>
</dbReference>
<evidence type="ECO:0000256" key="5">
    <source>
        <dbReference type="ARBA" id="ARBA00023186"/>
    </source>
</evidence>
<dbReference type="SUPFAM" id="SSF90002">
    <property type="entry name" value="Hypothetical protein YjiA, C-terminal domain"/>
    <property type="match status" value="1"/>
</dbReference>
<dbReference type="InterPro" id="IPR051316">
    <property type="entry name" value="Zinc-reg_GTPase_activator"/>
</dbReference>
<reference evidence="10" key="2">
    <citation type="submission" date="2020-11" db="EMBL/GenBank/DDBJ databases">
        <authorList>
            <person name="Cecchin M."/>
            <person name="Marcolungo L."/>
            <person name="Rossato M."/>
            <person name="Girolomoni L."/>
            <person name="Cosentino E."/>
            <person name="Cuine S."/>
            <person name="Li-Beisson Y."/>
            <person name="Delledonne M."/>
            <person name="Ballottari M."/>
        </authorList>
    </citation>
    <scope>NUCLEOTIDE SEQUENCE</scope>
    <source>
        <strain evidence="10">211/11P</strain>
        <tissue evidence="10">Whole cell</tissue>
    </source>
</reference>
<dbReference type="InterPro" id="IPR011629">
    <property type="entry name" value="CobW-like_C"/>
</dbReference>
<dbReference type="EMBL" id="SIDB01000002">
    <property type="protein sequence ID" value="KAI3436787.1"/>
    <property type="molecule type" value="Genomic_DNA"/>
</dbReference>
<dbReference type="CDD" id="cd03112">
    <property type="entry name" value="CobW-like"/>
    <property type="match status" value="1"/>
</dbReference>
<organism evidence="10 11">
    <name type="scientific">Chlorella vulgaris</name>
    <name type="common">Green alga</name>
    <dbReference type="NCBI Taxonomy" id="3077"/>
    <lineage>
        <taxon>Eukaryota</taxon>
        <taxon>Viridiplantae</taxon>
        <taxon>Chlorophyta</taxon>
        <taxon>core chlorophytes</taxon>
        <taxon>Trebouxiophyceae</taxon>
        <taxon>Chlorellales</taxon>
        <taxon>Chlorellaceae</taxon>
        <taxon>Chlorella clade</taxon>
        <taxon>Chlorella</taxon>
    </lineage>
</organism>
<dbReference type="PANTHER" id="PTHR13748:SF31">
    <property type="entry name" value="ZINC-REGULATED GTPASE METALLOPROTEIN ACTIVATOR 1A-RELATED"/>
    <property type="match status" value="1"/>
</dbReference>
<dbReference type="GO" id="GO:0005525">
    <property type="term" value="F:GTP binding"/>
    <property type="evidence" value="ECO:0007669"/>
    <property type="project" value="UniProtKB-KW"/>
</dbReference>
<comment type="caution">
    <text evidence="10">The sequence shown here is derived from an EMBL/GenBank/DDBJ whole genome shotgun (WGS) entry which is preliminary data.</text>
</comment>
<dbReference type="Gene3D" id="3.40.50.300">
    <property type="entry name" value="P-loop containing nucleotide triphosphate hydrolases"/>
    <property type="match status" value="1"/>
</dbReference>
<evidence type="ECO:0000256" key="3">
    <source>
        <dbReference type="ARBA" id="ARBA00022833"/>
    </source>
</evidence>
<evidence type="ECO:0000256" key="4">
    <source>
        <dbReference type="ARBA" id="ARBA00023134"/>
    </source>
</evidence>
<evidence type="ECO:0000256" key="6">
    <source>
        <dbReference type="ARBA" id="ARBA00034320"/>
    </source>
</evidence>
<dbReference type="SMART" id="SM00833">
    <property type="entry name" value="CobW_C"/>
    <property type="match status" value="1"/>
</dbReference>
<evidence type="ECO:0000259" key="9">
    <source>
        <dbReference type="SMART" id="SM00833"/>
    </source>
</evidence>
<dbReference type="InterPro" id="IPR003495">
    <property type="entry name" value="CobW/HypB/UreG_nucleotide-bd"/>
</dbReference>
<feature type="region of interest" description="Disordered" evidence="8">
    <location>
        <begin position="297"/>
        <end position="347"/>
    </location>
</feature>
<dbReference type="GO" id="GO:0005737">
    <property type="term" value="C:cytoplasm"/>
    <property type="evidence" value="ECO:0007669"/>
    <property type="project" value="TreeGrafter"/>
</dbReference>
<dbReference type="Pfam" id="PF02492">
    <property type="entry name" value="cobW"/>
    <property type="match status" value="1"/>
</dbReference>
<dbReference type="OrthoDB" id="258627at2759"/>
<keyword evidence="3" id="KW-0862">Zinc</keyword>
<evidence type="ECO:0000256" key="2">
    <source>
        <dbReference type="ARBA" id="ARBA00022801"/>
    </source>
</evidence>
<dbReference type="InterPro" id="IPR036627">
    <property type="entry name" value="CobW-likC_sf"/>
</dbReference>
<keyword evidence="4" id="KW-0342">GTP-binding</keyword>
<evidence type="ECO:0000256" key="7">
    <source>
        <dbReference type="ARBA" id="ARBA00049117"/>
    </source>
</evidence>
<gene>
    <name evidence="10" type="ORF">D9Q98_006198</name>
</gene>
<evidence type="ECO:0000256" key="8">
    <source>
        <dbReference type="SAM" id="MobiDB-lite"/>
    </source>
</evidence>
<name>A0A9D4Z1N1_CHLVU</name>
<accession>A0A9D4Z1N1</accession>
<evidence type="ECO:0000313" key="11">
    <source>
        <dbReference type="Proteomes" id="UP001055712"/>
    </source>
</evidence>
<proteinExistence type="inferred from homology"/>